<reference evidence="3 4" key="1">
    <citation type="submission" date="2019-05" db="EMBL/GenBank/DDBJ databases">
        <title>Mycolicibacterium sphagni ENV482 genome assembly.</title>
        <authorList>
            <person name="Chen W."/>
            <person name="Faulkner N.W."/>
            <person name="Hyman M.R."/>
        </authorList>
    </citation>
    <scope>NUCLEOTIDE SEQUENCE [LARGE SCALE GENOMIC DNA]</scope>
    <source>
        <strain evidence="3 4">ENV482</strain>
    </source>
</reference>
<dbReference type="Proteomes" id="UP000708347">
    <property type="component" value="Unassembled WGS sequence"/>
</dbReference>
<evidence type="ECO:0000256" key="2">
    <source>
        <dbReference type="SAM" id="SignalP"/>
    </source>
</evidence>
<feature type="signal peptide" evidence="2">
    <location>
        <begin position="1"/>
        <end position="20"/>
    </location>
</feature>
<evidence type="ECO:0000313" key="3">
    <source>
        <dbReference type="EMBL" id="NTY63190.1"/>
    </source>
</evidence>
<dbReference type="EMBL" id="VBSB01000035">
    <property type="protein sequence ID" value="NTY63190.1"/>
    <property type="molecule type" value="Genomic_DNA"/>
</dbReference>
<name>A0ABX2K0L4_9MYCO</name>
<keyword evidence="2" id="KW-0732">Signal</keyword>
<feature type="compositionally biased region" description="Low complexity" evidence="1">
    <location>
        <begin position="39"/>
        <end position="50"/>
    </location>
</feature>
<proteinExistence type="predicted"/>
<accession>A0ABX2K0L4</accession>
<evidence type="ECO:0000256" key="1">
    <source>
        <dbReference type="SAM" id="MobiDB-lite"/>
    </source>
</evidence>
<feature type="compositionally biased region" description="Low complexity" evidence="1">
    <location>
        <begin position="74"/>
        <end position="88"/>
    </location>
</feature>
<feature type="chain" id="PRO_5045067727" description="Cadherin domain-containing protein" evidence="2">
    <location>
        <begin position="21"/>
        <end position="549"/>
    </location>
</feature>
<sequence>MYTIWVPRLAAAAFTLGVGAAVLSGASEAAAAPDSGGNSATSSTAHASPAKRPGKAAGTKTSAGQGSSRDKPNSSPVSAAAAASVPKSAVSARQDTGFAAQKQRNPSLASQQLAMLFKYPADTILAGVAVALGYAPDDLYGSDGVTPLRTLVEQALAGARHQMNGAAPNQAPTARPVQLREFGTSEIIGDLLPSDANGDKLTYTVVSAPTEGTFVVNKNGTYYYTPNATLAQTGGVDVVRVAISDGTTSTTVDVPVKVSPRTITLYKGFDINNVTSGHVQLTGYTDGATDDMFEPPATPTTYGSIDSVHLSVAQYMFKSVVVGVGFKGDQGELWTVYLRTPPAAILDDKASTWCASSGGSCSAPAKNQWIDLLDSAGTVITVGSDDPIRQAELLYRLCPDGGRFSCNFVTGLKDEETVFLNRHLIGVMNNAGSGTLSWESSKTETLSETTSVTAGFELSGVLAKLINLKISGSYRHDWTSTIAITTKWSYAVQPYTRLKVYVSDPYYRVWGNFTIRAGNTTYQIEDVSFDTPISGLAAELDAVTEPIAH</sequence>
<evidence type="ECO:0000313" key="4">
    <source>
        <dbReference type="Proteomes" id="UP000708347"/>
    </source>
</evidence>
<dbReference type="Pfam" id="PF17963">
    <property type="entry name" value="Big_9"/>
    <property type="match status" value="1"/>
</dbReference>
<evidence type="ECO:0008006" key="5">
    <source>
        <dbReference type="Google" id="ProtNLM"/>
    </source>
</evidence>
<organism evidence="3 4">
    <name type="scientific">Mycolicibacterium sphagni</name>
    <dbReference type="NCBI Taxonomy" id="1786"/>
    <lineage>
        <taxon>Bacteria</taxon>
        <taxon>Bacillati</taxon>
        <taxon>Actinomycetota</taxon>
        <taxon>Actinomycetes</taxon>
        <taxon>Mycobacteriales</taxon>
        <taxon>Mycobacteriaceae</taxon>
        <taxon>Mycolicibacterium</taxon>
    </lineage>
</organism>
<feature type="region of interest" description="Disordered" evidence="1">
    <location>
        <begin position="29"/>
        <end position="88"/>
    </location>
</feature>
<dbReference type="RefSeq" id="WP_174400836.1">
    <property type="nucleotide sequence ID" value="NZ_VBSB01000035.1"/>
</dbReference>
<gene>
    <name evidence="3" type="ORF">FEG63_27080</name>
</gene>
<comment type="caution">
    <text evidence="3">The sequence shown here is derived from an EMBL/GenBank/DDBJ whole genome shotgun (WGS) entry which is preliminary data.</text>
</comment>
<protein>
    <recommendedName>
        <fullName evidence="5">Cadherin domain-containing protein</fullName>
    </recommendedName>
</protein>
<keyword evidence="4" id="KW-1185">Reference proteome</keyword>